<dbReference type="EMBL" id="LT629748">
    <property type="protein sequence ID" value="SDS27036.1"/>
    <property type="molecule type" value="Genomic_DNA"/>
</dbReference>
<dbReference type="InterPro" id="IPR026325">
    <property type="entry name" value="DUF932"/>
</dbReference>
<protein>
    <recommendedName>
        <fullName evidence="3">DUF945 domain-containing protein</fullName>
    </recommendedName>
</protein>
<accession>A0A1H1QUJ8</accession>
<evidence type="ECO:0000313" key="2">
    <source>
        <dbReference type="Proteomes" id="UP000243426"/>
    </source>
</evidence>
<dbReference type="STRING" id="797277.SAMN05216198_1580"/>
<evidence type="ECO:0000313" key="1">
    <source>
        <dbReference type="EMBL" id="SDS27036.1"/>
    </source>
</evidence>
<dbReference type="AlphaFoldDB" id="A0A1H1QUJ8"/>
<organism evidence="1 2">
    <name type="scientific">Halopseudomonas litoralis</name>
    <dbReference type="NCBI Taxonomy" id="797277"/>
    <lineage>
        <taxon>Bacteria</taxon>
        <taxon>Pseudomonadati</taxon>
        <taxon>Pseudomonadota</taxon>
        <taxon>Gammaproteobacteria</taxon>
        <taxon>Pseudomonadales</taxon>
        <taxon>Pseudomonadaceae</taxon>
        <taxon>Halopseudomonas</taxon>
    </lineage>
</organism>
<reference evidence="2" key="1">
    <citation type="submission" date="2016-10" db="EMBL/GenBank/DDBJ databases">
        <authorList>
            <person name="Varghese N."/>
            <person name="Submissions S."/>
        </authorList>
    </citation>
    <scope>NUCLEOTIDE SEQUENCE [LARGE SCALE GENOMIC DNA]</scope>
    <source>
        <strain evidence="2">2SM5</strain>
    </source>
</reference>
<name>A0A1H1QUJ8_9GAMM</name>
<keyword evidence="2" id="KW-1185">Reference proteome</keyword>
<gene>
    <name evidence="1" type="ORF">SAMN05216198_1580</name>
</gene>
<dbReference type="Proteomes" id="UP000243426">
    <property type="component" value="Chromosome I"/>
</dbReference>
<dbReference type="Pfam" id="PF06067">
    <property type="entry name" value="DUF932"/>
    <property type="match status" value="1"/>
</dbReference>
<proteinExistence type="predicted"/>
<evidence type="ECO:0008006" key="3">
    <source>
        <dbReference type="Google" id="ProtNLM"/>
    </source>
</evidence>
<sequence length="288" mass="32580">MRFEQQTLFVRRKTILASRFASHSPVLRSDTPLSDDQIRAVVPSIYADAPHESRSERYSYIPTAAVLTELRKEGFQPFMVTQTRVRNQDRRDFTKHMIRLRHANQVNDSIANEIILLNSHDGTSSYQMLAGAFRFVCANGLVCGDTVADVRIPHKGDVTGQVIEGAYEVLSGFEQAQESREAMQAITLDDGEAEVFARAALALKYDDPDKPAPITESQILMPRRYDDRRPDLWMAFNRVQENLTKGGLRGRSANGRRQSTRAVQGIDSDIRLNRSLWLLAEGMRQLKA</sequence>